<feature type="transmembrane region" description="Helical" evidence="8">
    <location>
        <begin position="33"/>
        <end position="53"/>
    </location>
</feature>
<evidence type="ECO:0000256" key="6">
    <source>
        <dbReference type="ARBA" id="ARBA00023136"/>
    </source>
</evidence>
<feature type="transmembrane region" description="Helical" evidence="8">
    <location>
        <begin position="381"/>
        <end position="402"/>
    </location>
</feature>
<evidence type="ECO:0000313" key="10">
    <source>
        <dbReference type="Proteomes" id="UP000198418"/>
    </source>
</evidence>
<feature type="transmembrane region" description="Helical" evidence="8">
    <location>
        <begin position="114"/>
        <end position="145"/>
    </location>
</feature>
<keyword evidence="2" id="KW-1003">Cell membrane</keyword>
<evidence type="ECO:0000256" key="7">
    <source>
        <dbReference type="ARBA" id="ARBA00024033"/>
    </source>
</evidence>
<dbReference type="EMBL" id="FYDG01000006">
    <property type="protein sequence ID" value="SNB74492.1"/>
    <property type="molecule type" value="Genomic_DNA"/>
</dbReference>
<evidence type="ECO:0000256" key="1">
    <source>
        <dbReference type="ARBA" id="ARBA00004651"/>
    </source>
</evidence>
<comment type="similarity">
    <text evidence="7">Belongs to the glycosyltransferase 87 family.</text>
</comment>
<dbReference type="RefSeq" id="WP_158255300.1">
    <property type="nucleotide sequence ID" value="NZ_FYDG01000006.1"/>
</dbReference>
<evidence type="ECO:0000256" key="8">
    <source>
        <dbReference type="SAM" id="Phobius"/>
    </source>
</evidence>
<organism evidence="9 10">
    <name type="scientific">Rhodoblastus acidophilus</name>
    <name type="common">Rhodopseudomonas acidophila</name>
    <dbReference type="NCBI Taxonomy" id="1074"/>
    <lineage>
        <taxon>Bacteria</taxon>
        <taxon>Pseudomonadati</taxon>
        <taxon>Pseudomonadota</taxon>
        <taxon>Alphaproteobacteria</taxon>
        <taxon>Hyphomicrobiales</taxon>
        <taxon>Rhodoblastaceae</taxon>
        <taxon>Rhodoblastus</taxon>
    </lineage>
</organism>
<dbReference type="InterPro" id="IPR018584">
    <property type="entry name" value="GT87"/>
</dbReference>
<feature type="transmembrane region" description="Helical" evidence="8">
    <location>
        <begin position="157"/>
        <end position="176"/>
    </location>
</feature>
<gene>
    <name evidence="9" type="ORF">SAMN06265338_10683</name>
</gene>
<feature type="transmembrane region" description="Helical" evidence="8">
    <location>
        <begin position="294"/>
        <end position="313"/>
    </location>
</feature>
<keyword evidence="4 8" id="KW-0812">Transmembrane</keyword>
<feature type="transmembrane region" description="Helical" evidence="8">
    <location>
        <begin position="341"/>
        <end position="361"/>
    </location>
</feature>
<dbReference type="GO" id="GO:0016758">
    <property type="term" value="F:hexosyltransferase activity"/>
    <property type="evidence" value="ECO:0007669"/>
    <property type="project" value="InterPro"/>
</dbReference>
<reference evidence="10" key="1">
    <citation type="submission" date="2017-06" db="EMBL/GenBank/DDBJ databases">
        <authorList>
            <person name="Varghese N."/>
            <person name="Submissions S."/>
        </authorList>
    </citation>
    <scope>NUCLEOTIDE SEQUENCE [LARGE SCALE GENOMIC DNA]</scope>
    <source>
        <strain evidence="10">DSM 137</strain>
    </source>
</reference>
<sequence length="412" mass="42393">MPSSQDSFVDSTPTSWRAALRSGAFLTPARCRAYAWILIAFGFTMILALLATAHGNVGFDGQPLGTDFSQVYVAGLSVHEGAPALAYDNAAHAAHQKAVFGPATPFYPWGYPPLFLVVAALLAFLPYLGALVLWQGLGLAAYLAVLRAIWPQGQGPVLMAGLAFPAVAINLMHGQNGLATAAAMGAGALLLPTRPLVAGVCFGLVAYKPQFGLLVPLALLAARNWRALLAATATVLVECAGATALFGLDVWRAFLGSLAFSREAVIEQGGAGWAKMQSVFAAIRALGGAVPLAYAGQTAAALVCAAVVVWLYARRADPRLAGAALLTGALLSTPYCMDYDMLAIAPALALLAAVVMERGALPYEKSIMALAFVAPLLARPLGSAAPIPLGALSMAALLAAIARRAARTGGAA</sequence>
<keyword evidence="10" id="KW-1185">Reference proteome</keyword>
<accession>A0A212RPM4</accession>
<feature type="transmembrane region" description="Helical" evidence="8">
    <location>
        <begin position="227"/>
        <end position="248"/>
    </location>
</feature>
<dbReference type="OrthoDB" id="7679563at2"/>
<protein>
    <recommendedName>
        <fullName evidence="11">DUF2029 domain-containing protein</fullName>
    </recommendedName>
</protein>
<evidence type="ECO:0000256" key="5">
    <source>
        <dbReference type="ARBA" id="ARBA00022989"/>
    </source>
</evidence>
<keyword evidence="6 8" id="KW-0472">Membrane</keyword>
<evidence type="ECO:0000313" key="9">
    <source>
        <dbReference type="EMBL" id="SNB74492.1"/>
    </source>
</evidence>
<evidence type="ECO:0000256" key="4">
    <source>
        <dbReference type="ARBA" id="ARBA00022692"/>
    </source>
</evidence>
<keyword evidence="5 8" id="KW-1133">Transmembrane helix</keyword>
<proteinExistence type="inferred from homology"/>
<name>A0A212RPM4_RHOAC</name>
<dbReference type="Pfam" id="PF09594">
    <property type="entry name" value="GT87"/>
    <property type="match status" value="1"/>
</dbReference>
<dbReference type="GO" id="GO:0005886">
    <property type="term" value="C:plasma membrane"/>
    <property type="evidence" value="ECO:0007669"/>
    <property type="project" value="UniProtKB-SubCell"/>
</dbReference>
<comment type="subcellular location">
    <subcellularLocation>
        <location evidence="1">Cell membrane</location>
        <topology evidence="1">Multi-pass membrane protein</topology>
    </subcellularLocation>
</comment>
<evidence type="ECO:0000256" key="3">
    <source>
        <dbReference type="ARBA" id="ARBA00022679"/>
    </source>
</evidence>
<evidence type="ECO:0000256" key="2">
    <source>
        <dbReference type="ARBA" id="ARBA00022475"/>
    </source>
</evidence>
<keyword evidence="3" id="KW-0808">Transferase</keyword>
<dbReference type="AlphaFoldDB" id="A0A212RPM4"/>
<dbReference type="Proteomes" id="UP000198418">
    <property type="component" value="Unassembled WGS sequence"/>
</dbReference>
<evidence type="ECO:0008006" key="11">
    <source>
        <dbReference type="Google" id="ProtNLM"/>
    </source>
</evidence>